<accession>A0A9P1GAC5</accession>
<keyword evidence="3" id="KW-1185">Reference proteome</keyword>
<feature type="non-terminal residue" evidence="1">
    <location>
        <position position="84"/>
    </location>
</feature>
<protein>
    <submittedName>
        <fullName evidence="1">Uncharacterized protein</fullName>
    </submittedName>
</protein>
<organism evidence="1">
    <name type="scientific">Cladocopium goreaui</name>
    <dbReference type="NCBI Taxonomy" id="2562237"/>
    <lineage>
        <taxon>Eukaryota</taxon>
        <taxon>Sar</taxon>
        <taxon>Alveolata</taxon>
        <taxon>Dinophyceae</taxon>
        <taxon>Suessiales</taxon>
        <taxon>Symbiodiniaceae</taxon>
        <taxon>Cladocopium</taxon>
    </lineage>
</organism>
<dbReference type="EMBL" id="CAMXCT020003740">
    <property type="protein sequence ID" value="CAL1159369.1"/>
    <property type="molecule type" value="Genomic_DNA"/>
</dbReference>
<sequence length="84" mass="9367">MTLVVDHSGKVHTRKMVTIKDVIVNREALLAVIRGSQGNPRLSIVTLKRAILAFYTQYRLFPTGVVSELDSVQDWADKCAKALL</sequence>
<gene>
    <name evidence="1" type="ORF">C1SCF055_LOCUS31675</name>
</gene>
<dbReference type="Proteomes" id="UP001152797">
    <property type="component" value="Unassembled WGS sequence"/>
</dbReference>
<comment type="caution">
    <text evidence="1">The sequence shown here is derived from an EMBL/GenBank/DDBJ whole genome shotgun (WGS) entry which is preliminary data.</text>
</comment>
<evidence type="ECO:0000313" key="1">
    <source>
        <dbReference type="EMBL" id="CAI4005994.1"/>
    </source>
</evidence>
<evidence type="ECO:0000313" key="2">
    <source>
        <dbReference type="EMBL" id="CAL1159369.1"/>
    </source>
</evidence>
<dbReference type="EMBL" id="CAMXCT010003740">
    <property type="protein sequence ID" value="CAI4005994.1"/>
    <property type="molecule type" value="Genomic_DNA"/>
</dbReference>
<proteinExistence type="predicted"/>
<reference evidence="2" key="2">
    <citation type="submission" date="2024-04" db="EMBL/GenBank/DDBJ databases">
        <authorList>
            <person name="Chen Y."/>
            <person name="Shah S."/>
            <person name="Dougan E. K."/>
            <person name="Thang M."/>
            <person name="Chan C."/>
        </authorList>
    </citation>
    <scope>NUCLEOTIDE SEQUENCE [LARGE SCALE GENOMIC DNA]</scope>
</reference>
<reference evidence="1" key="1">
    <citation type="submission" date="2022-10" db="EMBL/GenBank/DDBJ databases">
        <authorList>
            <person name="Chen Y."/>
            <person name="Dougan E. K."/>
            <person name="Chan C."/>
            <person name="Rhodes N."/>
            <person name="Thang M."/>
        </authorList>
    </citation>
    <scope>NUCLEOTIDE SEQUENCE</scope>
</reference>
<evidence type="ECO:0000313" key="3">
    <source>
        <dbReference type="Proteomes" id="UP001152797"/>
    </source>
</evidence>
<dbReference type="EMBL" id="CAMXCT030003740">
    <property type="protein sequence ID" value="CAL4793306.1"/>
    <property type="molecule type" value="Genomic_DNA"/>
</dbReference>
<dbReference type="AlphaFoldDB" id="A0A9P1GAC5"/>
<name>A0A9P1GAC5_9DINO</name>